<dbReference type="EMBL" id="MIKG01000024">
    <property type="protein sequence ID" value="RAO73466.1"/>
    <property type="molecule type" value="Genomic_DNA"/>
</dbReference>
<dbReference type="GeneID" id="63798692"/>
<reference evidence="4 5" key="1">
    <citation type="journal article" date="2017" name="Biotechnol. Biofuels">
        <title>Differential beta-glucosidase expression as a function of carbon source availability in Talaromyces amestolkiae: a genomic and proteomic approach.</title>
        <authorList>
            <person name="de Eugenio L.I."/>
            <person name="Mendez-Liter J.A."/>
            <person name="Nieto-Dominguez M."/>
            <person name="Alonso L."/>
            <person name="Gil-Munoz J."/>
            <person name="Barriuso J."/>
            <person name="Prieto A."/>
            <person name="Martinez M.J."/>
        </authorList>
    </citation>
    <scope>NUCLEOTIDE SEQUENCE [LARGE SCALE GENOMIC DNA]</scope>
    <source>
        <strain evidence="4 5">CIB</strain>
    </source>
</reference>
<dbReference type="PANTHER" id="PTHR31836:SF21">
    <property type="entry name" value="EXPANSIN-LIKE PROTEIN 7"/>
    <property type="match status" value="1"/>
</dbReference>
<dbReference type="SUPFAM" id="SSF50685">
    <property type="entry name" value="Barwin-like endoglucanases"/>
    <property type="match status" value="1"/>
</dbReference>
<dbReference type="CDD" id="cd22271">
    <property type="entry name" value="DPBB_EXP_N-like"/>
    <property type="match status" value="1"/>
</dbReference>
<evidence type="ECO:0000313" key="4">
    <source>
        <dbReference type="EMBL" id="RAO73466.1"/>
    </source>
</evidence>
<dbReference type="PANTHER" id="PTHR31836">
    <property type="match status" value="1"/>
</dbReference>
<feature type="compositionally biased region" description="Low complexity" evidence="2">
    <location>
        <begin position="95"/>
        <end position="130"/>
    </location>
</feature>
<dbReference type="InterPro" id="IPR036749">
    <property type="entry name" value="Expansin_CBD_sf"/>
</dbReference>
<dbReference type="Gene3D" id="2.40.40.10">
    <property type="entry name" value="RlpA-like domain"/>
    <property type="match status" value="1"/>
</dbReference>
<evidence type="ECO:0000256" key="1">
    <source>
        <dbReference type="ARBA" id="ARBA00022729"/>
    </source>
</evidence>
<dbReference type="InterPro" id="IPR007112">
    <property type="entry name" value="Expansin/allergen_DPBB_dom"/>
</dbReference>
<organism evidence="4 5">
    <name type="scientific">Talaromyces amestolkiae</name>
    <dbReference type="NCBI Taxonomy" id="1196081"/>
    <lineage>
        <taxon>Eukaryota</taxon>
        <taxon>Fungi</taxon>
        <taxon>Dikarya</taxon>
        <taxon>Ascomycota</taxon>
        <taxon>Pezizomycotina</taxon>
        <taxon>Eurotiomycetes</taxon>
        <taxon>Eurotiomycetidae</taxon>
        <taxon>Eurotiales</taxon>
        <taxon>Trichocomaceae</taxon>
        <taxon>Talaromyces</taxon>
        <taxon>Talaromyces sect. Talaromyces</taxon>
    </lineage>
</organism>
<accession>A0A364LCC7</accession>
<sequence>MAMYVQTIVTPISHIASSAKAAVPATSTSVLPIPYPASTGIVTPSATALGSGGTSSSATSAQSVTYASGSPVSPTLQDVQVPSIAPNASVVSSSTLVSPVSNSPAPPVSSTSSTSQGSSSPSPSPSAASPLGGIMHGQATSYDGGDVDGTCMFSTAGYNLPAGIYGAALSVDNWDTSAYCGACVSVTGQDGKSVKLMIVNQCPGDCGLNHLDLLPNGFTQLADLKVGRIDVDWEFVKCDIPSPLYLSTQSGSSKYWFSMQVVNSNVPVKSLEVSTDGGNTWQPTTRSEYNFFQNASGFGVDYVDVRITSATGETIIVKNANSAGETRTDSTSNFS</sequence>
<dbReference type="PROSITE" id="PS50842">
    <property type="entry name" value="EXPANSIN_EG45"/>
    <property type="match status" value="1"/>
</dbReference>
<dbReference type="InterPro" id="IPR049818">
    <property type="entry name" value="Expansin_EXLX1-like"/>
</dbReference>
<name>A0A364LCC7_TALAM</name>
<dbReference type="AlphaFoldDB" id="A0A364LCC7"/>
<dbReference type="RefSeq" id="XP_040737980.1">
    <property type="nucleotide sequence ID" value="XM_040882397.1"/>
</dbReference>
<gene>
    <name evidence="4" type="ORF">BHQ10_009478</name>
</gene>
<proteinExistence type="predicted"/>
<dbReference type="NCBIfam" id="NF041144">
    <property type="entry name" value="expansin_EXLX1"/>
    <property type="match status" value="1"/>
</dbReference>
<keyword evidence="5" id="KW-1185">Reference proteome</keyword>
<evidence type="ECO:0000313" key="5">
    <source>
        <dbReference type="Proteomes" id="UP000249363"/>
    </source>
</evidence>
<evidence type="ECO:0000256" key="2">
    <source>
        <dbReference type="SAM" id="MobiDB-lite"/>
    </source>
</evidence>
<dbReference type="SUPFAM" id="SSF49590">
    <property type="entry name" value="PHL pollen allergen"/>
    <property type="match status" value="1"/>
</dbReference>
<dbReference type="OrthoDB" id="406505at2759"/>
<feature type="region of interest" description="Disordered" evidence="2">
    <location>
        <begin position="95"/>
        <end position="139"/>
    </location>
</feature>
<comment type="caution">
    <text evidence="4">The sequence shown here is derived from an EMBL/GenBank/DDBJ whole genome shotgun (WGS) entry which is preliminary data.</text>
</comment>
<dbReference type="InterPro" id="IPR051477">
    <property type="entry name" value="Expansin_CellWall"/>
</dbReference>
<evidence type="ECO:0000259" key="3">
    <source>
        <dbReference type="PROSITE" id="PS50842"/>
    </source>
</evidence>
<dbReference type="Proteomes" id="UP000249363">
    <property type="component" value="Unassembled WGS sequence"/>
</dbReference>
<feature type="domain" description="Expansin-like EG45" evidence="3">
    <location>
        <begin position="148"/>
        <end position="243"/>
    </location>
</feature>
<dbReference type="Gene3D" id="2.60.40.760">
    <property type="entry name" value="Expansin, cellulose-binding-like domain"/>
    <property type="match status" value="1"/>
</dbReference>
<protein>
    <recommendedName>
        <fullName evidence="3">Expansin-like EG45 domain-containing protein</fullName>
    </recommendedName>
</protein>
<dbReference type="STRING" id="1196081.A0A364LCC7"/>
<keyword evidence="1" id="KW-0732">Signal</keyword>
<dbReference type="InterPro" id="IPR036908">
    <property type="entry name" value="RlpA-like_sf"/>
</dbReference>